<feature type="region of interest" description="Disordered" evidence="1">
    <location>
        <begin position="108"/>
        <end position="131"/>
    </location>
</feature>
<reference evidence="6" key="1">
    <citation type="submission" date="2016-06" db="UniProtKB">
        <authorList>
            <consortium name="WormBaseParasite"/>
        </authorList>
    </citation>
    <scope>IDENTIFICATION</scope>
</reference>
<keyword evidence="2" id="KW-0812">Transmembrane</keyword>
<feature type="signal peptide" evidence="3">
    <location>
        <begin position="1"/>
        <end position="19"/>
    </location>
</feature>
<keyword evidence="2" id="KW-0472">Membrane</keyword>
<feature type="compositionally biased region" description="Polar residues" evidence="1">
    <location>
        <begin position="108"/>
        <end position="125"/>
    </location>
</feature>
<accession>A0A183J3Y0</accession>
<sequence length="226" mass="24981">MFSRALAIVIALLFQHGFCEPNGRMDSTAVKPNRVGVGSSIGGLDDGRATVSKEDALLPSGSFLSSTMRPVTTDTPLRRQNSKCAWNWEQILRRLRLLQITPTSVSKSLGESTQLSGNASRNTTADGRKRNSSVDIGGFNLSAIKVKLSSIPMKDMIPFESSLISTIMMTIFIFLFAWSLSVFCGKDRPVESDLRAEYRCHSDENNCLLFQGLTEPRDDRKLLNIT</sequence>
<evidence type="ECO:0000256" key="3">
    <source>
        <dbReference type="SAM" id="SignalP"/>
    </source>
</evidence>
<protein>
    <submittedName>
        <fullName evidence="4 6">Uncharacterized protein</fullName>
    </submittedName>
</protein>
<evidence type="ECO:0000313" key="4">
    <source>
        <dbReference type="EMBL" id="VDP32955.1"/>
    </source>
</evidence>
<proteinExistence type="predicted"/>
<keyword evidence="5" id="KW-1185">Reference proteome</keyword>
<dbReference type="WBParaSite" id="SBAD_0001094801-mRNA-1">
    <property type="protein sequence ID" value="SBAD_0001094801-mRNA-1"/>
    <property type="gene ID" value="SBAD_0001094801"/>
</dbReference>
<dbReference type="AlphaFoldDB" id="A0A183J3Y0"/>
<evidence type="ECO:0000256" key="1">
    <source>
        <dbReference type="SAM" id="MobiDB-lite"/>
    </source>
</evidence>
<dbReference type="EMBL" id="UZAM01014280">
    <property type="protein sequence ID" value="VDP32955.1"/>
    <property type="molecule type" value="Genomic_DNA"/>
</dbReference>
<feature type="transmembrane region" description="Helical" evidence="2">
    <location>
        <begin position="163"/>
        <end position="185"/>
    </location>
</feature>
<dbReference type="Proteomes" id="UP000270296">
    <property type="component" value="Unassembled WGS sequence"/>
</dbReference>
<evidence type="ECO:0000313" key="6">
    <source>
        <dbReference type="WBParaSite" id="SBAD_0001094801-mRNA-1"/>
    </source>
</evidence>
<evidence type="ECO:0000256" key="2">
    <source>
        <dbReference type="SAM" id="Phobius"/>
    </source>
</evidence>
<gene>
    <name evidence="4" type="ORF">SBAD_LOCUS10578</name>
</gene>
<keyword evidence="3" id="KW-0732">Signal</keyword>
<name>A0A183J3Y0_9BILA</name>
<evidence type="ECO:0000313" key="5">
    <source>
        <dbReference type="Proteomes" id="UP000270296"/>
    </source>
</evidence>
<organism evidence="6">
    <name type="scientific">Soboliphyme baturini</name>
    <dbReference type="NCBI Taxonomy" id="241478"/>
    <lineage>
        <taxon>Eukaryota</taxon>
        <taxon>Metazoa</taxon>
        <taxon>Ecdysozoa</taxon>
        <taxon>Nematoda</taxon>
        <taxon>Enoplea</taxon>
        <taxon>Dorylaimia</taxon>
        <taxon>Dioctophymatida</taxon>
        <taxon>Dioctophymatoidea</taxon>
        <taxon>Soboliphymatidae</taxon>
        <taxon>Soboliphyme</taxon>
    </lineage>
</organism>
<keyword evidence="2" id="KW-1133">Transmembrane helix</keyword>
<feature type="chain" id="PRO_5043140392" evidence="3">
    <location>
        <begin position="20"/>
        <end position="226"/>
    </location>
</feature>
<reference evidence="4 5" key="2">
    <citation type="submission" date="2018-11" db="EMBL/GenBank/DDBJ databases">
        <authorList>
            <consortium name="Pathogen Informatics"/>
        </authorList>
    </citation>
    <scope>NUCLEOTIDE SEQUENCE [LARGE SCALE GENOMIC DNA]</scope>
</reference>